<organism evidence="1 2">
    <name type="scientific">Amycolatopsis bartoniae</name>
    <dbReference type="NCBI Taxonomy" id="941986"/>
    <lineage>
        <taxon>Bacteria</taxon>
        <taxon>Bacillati</taxon>
        <taxon>Actinomycetota</taxon>
        <taxon>Actinomycetes</taxon>
        <taxon>Pseudonocardiales</taxon>
        <taxon>Pseudonocardiaceae</taxon>
        <taxon>Amycolatopsis</taxon>
    </lineage>
</organism>
<dbReference type="OrthoDB" id="9429385at2"/>
<dbReference type="Proteomes" id="UP000658656">
    <property type="component" value="Unassembled WGS sequence"/>
</dbReference>
<sequence>MTTDTRDGQDYSWLRAQCEFRMTVPEGYTAREVIPAGGPLYDPQLCWPTEDGLIVSDIGGQREPGWDPDAGHGALYELRHDDTLRTIIAPGEGGAGSFLRPKLAPDHFGKWGGHVFIAGQSKPGRAGAHHQHFLYRLAPGSTQVEVFAKLPHTGTIGDGIPGAMMPGCFGEKGSEHEGYFFAQSMMNCTVYRISADGDVEPFITLGPPTLEQTIMPLLVFYAPPHWGKHAGELIVAGPRGTSYTERAAKRFQLEYFRLTRAGEFDPTPIEGVTYGTNTAIAPESFGRYGGYLFSADEGTTNAMHTTKIQDEALPYDAKILATDLDGNTEVFAEGLQGGSTSFTFVGDKMYIGSLRKSYATGEYHEPDGSIYEVHPER</sequence>
<reference evidence="1" key="1">
    <citation type="journal article" date="2014" name="Int. J. Syst. Evol. Microbiol.">
        <title>Complete genome sequence of Corynebacterium casei LMG S-19264T (=DSM 44701T), isolated from a smear-ripened cheese.</title>
        <authorList>
            <consortium name="US DOE Joint Genome Institute (JGI-PGF)"/>
            <person name="Walter F."/>
            <person name="Albersmeier A."/>
            <person name="Kalinowski J."/>
            <person name="Ruckert C."/>
        </authorList>
    </citation>
    <scope>NUCLEOTIDE SEQUENCE</scope>
    <source>
        <strain evidence="1">CGMCC 4.7679</strain>
    </source>
</reference>
<dbReference type="EMBL" id="BNAV01000001">
    <property type="protein sequence ID" value="GHF36609.1"/>
    <property type="molecule type" value="Genomic_DNA"/>
</dbReference>
<evidence type="ECO:0000313" key="2">
    <source>
        <dbReference type="Proteomes" id="UP000658656"/>
    </source>
</evidence>
<protein>
    <submittedName>
        <fullName evidence="1">Uncharacterized protein</fullName>
    </submittedName>
</protein>
<dbReference type="AlphaFoldDB" id="A0A8H9M7Y0"/>
<name>A0A8H9M7Y0_9PSEU</name>
<proteinExistence type="predicted"/>
<accession>A0A8H9M7Y0</accession>
<gene>
    <name evidence="1" type="ORF">GCM10017566_07140</name>
</gene>
<comment type="caution">
    <text evidence="1">The sequence shown here is derived from an EMBL/GenBank/DDBJ whole genome shotgun (WGS) entry which is preliminary data.</text>
</comment>
<evidence type="ECO:0000313" key="1">
    <source>
        <dbReference type="EMBL" id="GHF36609.1"/>
    </source>
</evidence>
<keyword evidence="2" id="KW-1185">Reference proteome</keyword>
<reference evidence="1" key="2">
    <citation type="submission" date="2020-09" db="EMBL/GenBank/DDBJ databases">
        <authorList>
            <person name="Sun Q."/>
            <person name="Zhou Y."/>
        </authorList>
    </citation>
    <scope>NUCLEOTIDE SEQUENCE</scope>
    <source>
        <strain evidence="1">CGMCC 4.7679</strain>
    </source>
</reference>
<dbReference type="RefSeq" id="WP_145936433.1">
    <property type="nucleotide sequence ID" value="NZ_BNAV01000001.1"/>
</dbReference>